<keyword evidence="4" id="KW-0456">Lyase</keyword>
<keyword evidence="2" id="KW-0210">Decarboxylase</keyword>
<feature type="domain" description="Orn/DAP/Arg decarboxylase 2 N-terminal" evidence="6">
    <location>
        <begin position="220"/>
        <end position="457"/>
    </location>
</feature>
<evidence type="ECO:0000256" key="3">
    <source>
        <dbReference type="ARBA" id="ARBA00022898"/>
    </source>
</evidence>
<dbReference type="CDD" id="cd06828">
    <property type="entry name" value="PLPDE_III_DapDC"/>
    <property type="match status" value="1"/>
</dbReference>
<feature type="modified residue" description="N6-(pyridoxal phosphate)lysine" evidence="5">
    <location>
        <position position="235"/>
    </location>
</feature>
<dbReference type="PRINTS" id="PR01179">
    <property type="entry name" value="ODADCRBXLASE"/>
</dbReference>
<dbReference type="Pfam" id="PF02784">
    <property type="entry name" value="Orn_Arg_deC_N"/>
    <property type="match status" value="1"/>
</dbReference>
<sequence length="595" mass="68234">MVHNQNLSPMFLSIKRDQADIFRHYNVKNHGPKCDYKINYESVLKKTKVAFLKNSRSLSPKNDFFQTNNKYQYQILENQEKEKPVNESLNYENQNVNDINDKQEKMILDTKNNRFYTTDYRVHNIWFKYNKYQTNTNSYKNDQQDQNSSLNSTISNIREKIDNQAKKVQKIAYKKIYLKLKMESVISPQQSKQIIDLYQSPCFVYNENIIHQRCKQLLDGLKQFPTKTKAIYACKANTNPFIMKALLEAGIQGIDTVSVGECMIAQKVGFNNNDILYTENYISNEELKYAIDNKIMLNVGELSTLEKIGKTYPGTEVSVRLNPDIGSGECSHVITGGSESKFGIYYTQIDELKQIINKYDIKVVGIHQHIGSNLNQKDITNYVNSTKCIFETALKLTDNLRFINIGGGIGVPYKQGDEPLNLVEAFKQVSDLYTQIFQKQAKKDVEIWVEPGRFLVAESGTLLCTATSVKTNPFYTFIGTDTGMNHLIRPAFYGSYHHIYNATNQNQDSQKANVTICGNICESSDIFAKDREINKTEEGDILAIQNAGAYCFSMANNYNSRLKPPEIMITKDLQQFKVIRSRETYEQILASVPSF</sequence>
<evidence type="ECO:0000256" key="4">
    <source>
        <dbReference type="ARBA" id="ARBA00023239"/>
    </source>
</evidence>
<protein>
    <submittedName>
        <fullName evidence="7">Alanine racemase/group IV decarboxylase, C-terminal</fullName>
    </submittedName>
</protein>
<dbReference type="GO" id="GO:0009089">
    <property type="term" value="P:lysine biosynthetic process via diaminopimelate"/>
    <property type="evidence" value="ECO:0007669"/>
    <property type="project" value="InterPro"/>
</dbReference>
<keyword evidence="8" id="KW-1185">Reference proteome</keyword>
<dbReference type="GO" id="GO:0008836">
    <property type="term" value="F:diaminopimelate decarboxylase activity"/>
    <property type="evidence" value="ECO:0007669"/>
    <property type="project" value="InterPro"/>
</dbReference>
<dbReference type="SUPFAM" id="SSF50621">
    <property type="entry name" value="Alanine racemase C-terminal domain-like"/>
    <property type="match status" value="1"/>
</dbReference>
<dbReference type="HAMAP" id="MF_02120">
    <property type="entry name" value="LysA"/>
    <property type="match status" value="1"/>
</dbReference>
<dbReference type="PANTHER" id="PTHR43727">
    <property type="entry name" value="DIAMINOPIMELATE DECARBOXYLASE"/>
    <property type="match status" value="1"/>
</dbReference>
<dbReference type="FunFam" id="3.20.20.10:FF:000003">
    <property type="entry name" value="Diaminopimelate decarboxylase"/>
    <property type="match status" value="1"/>
</dbReference>
<evidence type="ECO:0000256" key="5">
    <source>
        <dbReference type="PIRSR" id="PIRSR600183-50"/>
    </source>
</evidence>
<dbReference type="InterPro" id="IPR022644">
    <property type="entry name" value="De-COase2_N"/>
</dbReference>
<dbReference type="EMBL" id="LDAU01000053">
    <property type="protein sequence ID" value="KRX09219.1"/>
    <property type="molecule type" value="Genomic_DNA"/>
</dbReference>
<gene>
    <name evidence="7" type="ORF">PPERSA_05888</name>
</gene>
<dbReference type="InterPro" id="IPR029066">
    <property type="entry name" value="PLP-binding_barrel"/>
</dbReference>
<feature type="active site" description="Proton donor" evidence="5">
    <location>
        <position position="521"/>
    </location>
</feature>
<dbReference type="SUPFAM" id="SSF51419">
    <property type="entry name" value="PLP-binding barrel"/>
    <property type="match status" value="1"/>
</dbReference>
<evidence type="ECO:0000256" key="1">
    <source>
        <dbReference type="ARBA" id="ARBA00001933"/>
    </source>
</evidence>
<dbReference type="InterPro" id="IPR000183">
    <property type="entry name" value="Orn/DAP/Arg_de-COase"/>
</dbReference>
<dbReference type="PRINTS" id="PR01181">
    <property type="entry name" value="DAPDCRBXLASE"/>
</dbReference>
<dbReference type="Gene3D" id="3.20.20.10">
    <property type="entry name" value="Alanine racemase"/>
    <property type="match status" value="1"/>
</dbReference>
<dbReference type="Proteomes" id="UP000054937">
    <property type="component" value="Unassembled WGS sequence"/>
</dbReference>
<organism evidence="7 8">
    <name type="scientific">Pseudocohnilembus persalinus</name>
    <name type="common">Ciliate</name>
    <dbReference type="NCBI Taxonomy" id="266149"/>
    <lineage>
        <taxon>Eukaryota</taxon>
        <taxon>Sar</taxon>
        <taxon>Alveolata</taxon>
        <taxon>Ciliophora</taxon>
        <taxon>Intramacronucleata</taxon>
        <taxon>Oligohymenophorea</taxon>
        <taxon>Scuticociliatia</taxon>
        <taxon>Philasterida</taxon>
        <taxon>Pseudocohnilembidae</taxon>
        <taxon>Pseudocohnilembus</taxon>
    </lineage>
</organism>
<reference evidence="7 8" key="1">
    <citation type="journal article" date="2015" name="Sci. Rep.">
        <title>Genome of the facultative scuticociliatosis pathogen Pseudocohnilembus persalinus provides insight into its virulence through horizontal gene transfer.</title>
        <authorList>
            <person name="Xiong J."/>
            <person name="Wang G."/>
            <person name="Cheng J."/>
            <person name="Tian M."/>
            <person name="Pan X."/>
            <person name="Warren A."/>
            <person name="Jiang C."/>
            <person name="Yuan D."/>
            <person name="Miao W."/>
        </authorList>
    </citation>
    <scope>NUCLEOTIDE SEQUENCE [LARGE SCALE GENOMIC DNA]</scope>
    <source>
        <strain evidence="7">36N120E</strain>
    </source>
</reference>
<name>A0A0V0R404_PSEPJ</name>
<dbReference type="NCBIfam" id="TIGR01048">
    <property type="entry name" value="lysA"/>
    <property type="match status" value="1"/>
</dbReference>
<comment type="cofactor">
    <cofactor evidence="1 5">
        <name>pyridoxal 5'-phosphate</name>
        <dbReference type="ChEBI" id="CHEBI:597326"/>
    </cofactor>
</comment>
<evidence type="ECO:0000259" key="6">
    <source>
        <dbReference type="Pfam" id="PF02784"/>
    </source>
</evidence>
<proteinExistence type="inferred from homology"/>
<evidence type="ECO:0000256" key="2">
    <source>
        <dbReference type="ARBA" id="ARBA00022793"/>
    </source>
</evidence>
<dbReference type="InParanoid" id="A0A0V0R404"/>
<dbReference type="PROSITE" id="PS00878">
    <property type="entry name" value="ODR_DC_2_1"/>
    <property type="match status" value="1"/>
</dbReference>
<dbReference type="PANTHER" id="PTHR43727:SF2">
    <property type="entry name" value="GROUP IV DECARBOXYLASE"/>
    <property type="match status" value="1"/>
</dbReference>
<dbReference type="OrthoDB" id="5034579at2759"/>
<keyword evidence="3 5" id="KW-0663">Pyridoxal phosphate</keyword>
<dbReference type="Gene3D" id="2.40.37.10">
    <property type="entry name" value="Lyase, Ornithine Decarboxylase, Chain A, domain 1"/>
    <property type="match status" value="1"/>
</dbReference>
<accession>A0A0V0R404</accession>
<dbReference type="InterPro" id="IPR009006">
    <property type="entry name" value="Ala_racemase/Decarboxylase_C"/>
</dbReference>
<evidence type="ECO:0000313" key="7">
    <source>
        <dbReference type="EMBL" id="KRX09219.1"/>
    </source>
</evidence>
<evidence type="ECO:0000313" key="8">
    <source>
        <dbReference type="Proteomes" id="UP000054937"/>
    </source>
</evidence>
<dbReference type="AlphaFoldDB" id="A0A0V0R404"/>
<dbReference type="InterPro" id="IPR022653">
    <property type="entry name" value="De-COase2_pyr-phos_BS"/>
</dbReference>
<comment type="caution">
    <text evidence="7">The sequence shown here is derived from an EMBL/GenBank/DDBJ whole genome shotgun (WGS) entry which is preliminary data.</text>
</comment>
<dbReference type="InterPro" id="IPR002986">
    <property type="entry name" value="DAP_deCOOHase_LysA"/>
</dbReference>